<evidence type="ECO:0000259" key="1">
    <source>
        <dbReference type="Pfam" id="PF00717"/>
    </source>
</evidence>
<proteinExistence type="predicted"/>
<dbReference type="AlphaFoldDB" id="A0A249A2X8"/>
<dbReference type="EC" id="3.4.21.-" evidence="2"/>
<dbReference type="OrthoDB" id="9787787at2"/>
<dbReference type="SUPFAM" id="SSF51306">
    <property type="entry name" value="LexA/Signal peptidase"/>
    <property type="match status" value="1"/>
</dbReference>
<dbReference type="Proteomes" id="UP000315164">
    <property type="component" value="Unassembled WGS sequence"/>
</dbReference>
<reference evidence="6 7" key="2">
    <citation type="journal article" date="2019" name="Vet. Microbiol.">
        <title>Genetic characterization of susceptible and multi-drug resistant Mannheimia haemolytica isolated from high-risk stocker calves prior to and after antimicrobial metaphylaxis.</title>
        <authorList>
            <person name="Snyder E.R."/>
            <person name="Alvarez-Narvaez S."/>
            <person name="Credille B.C."/>
        </authorList>
    </citation>
    <scope>NUCLEOTIDE SEQUENCE [LARGE SCALE GENOMIC DNA]</scope>
    <source>
        <strain evidence="4 6">UGA-R5-128-1</strain>
        <strain evidence="3 7">UGA-R7-163-1</strain>
    </source>
</reference>
<dbReference type="EMBL" id="VAJB01000003">
    <property type="protein sequence ID" value="TRB75873.1"/>
    <property type="molecule type" value="Genomic_DNA"/>
</dbReference>
<dbReference type="GeneID" id="67369620"/>
<dbReference type="Pfam" id="PF00717">
    <property type="entry name" value="Peptidase_S24"/>
    <property type="match status" value="1"/>
</dbReference>
<sequence length="152" mass="17495">MASIRQISDQTAAYQPIPLYRDFNSSRSVKLDLNSLCIKRPRDTFFIHVKNPNLIAWGIELDDLLIVEQTNQYLVNDLLVLEKDGEYKFYQFFNEIQNGEGIAEKILFSLDVSESNLRITDWAEVKIAGVITNVVHQMRTRGAFTQAKQRVA</sequence>
<reference evidence="2 5" key="1">
    <citation type="submission" date="2018-06" db="EMBL/GenBank/DDBJ databases">
        <authorList>
            <consortium name="Pathogen Informatics"/>
            <person name="Doyle S."/>
        </authorList>
    </citation>
    <scope>NUCLEOTIDE SEQUENCE [LARGE SCALE GENOMIC DNA]</scope>
    <source>
        <strain evidence="2 5">NCTC9380</strain>
    </source>
</reference>
<accession>A0A249A2X8</accession>
<dbReference type="RefSeq" id="WP_006251098.1">
    <property type="nucleotide sequence ID" value="NZ_CP011098.1"/>
</dbReference>
<dbReference type="InterPro" id="IPR036286">
    <property type="entry name" value="LexA/Signal_pep-like_sf"/>
</dbReference>
<dbReference type="KEGG" id="mhay:VK67_09575"/>
<dbReference type="KEGG" id="mhaq:WC39_09575"/>
<dbReference type="EMBL" id="UGPL01000006">
    <property type="protein sequence ID" value="STY65559.1"/>
    <property type="molecule type" value="Genomic_DNA"/>
</dbReference>
<keyword evidence="7" id="KW-1185">Reference proteome</keyword>
<organism evidence="2 5">
    <name type="scientific">Mannheimia haemolytica</name>
    <name type="common">Pasteurella haemolytica</name>
    <dbReference type="NCBI Taxonomy" id="75985"/>
    <lineage>
        <taxon>Bacteria</taxon>
        <taxon>Pseudomonadati</taxon>
        <taxon>Pseudomonadota</taxon>
        <taxon>Gammaproteobacteria</taxon>
        <taxon>Pasteurellales</taxon>
        <taxon>Pasteurellaceae</taxon>
        <taxon>Mannheimia</taxon>
    </lineage>
</organism>
<evidence type="ECO:0000313" key="3">
    <source>
        <dbReference type="EMBL" id="TRB39544.1"/>
    </source>
</evidence>
<feature type="domain" description="Peptidase S24/S26A/S26B/S26C" evidence="1">
    <location>
        <begin position="15"/>
        <end position="131"/>
    </location>
</feature>
<evidence type="ECO:0000313" key="2">
    <source>
        <dbReference type="EMBL" id="STY65559.1"/>
    </source>
</evidence>
<dbReference type="Gene3D" id="2.10.109.10">
    <property type="entry name" value="Umud Fragment, subunit A"/>
    <property type="match status" value="1"/>
</dbReference>
<keyword evidence="2" id="KW-0378">Hydrolase</keyword>
<evidence type="ECO:0000313" key="6">
    <source>
        <dbReference type="Proteomes" id="UP000315164"/>
    </source>
</evidence>
<evidence type="ECO:0000313" key="7">
    <source>
        <dbReference type="Proteomes" id="UP000318394"/>
    </source>
</evidence>
<evidence type="ECO:0000313" key="4">
    <source>
        <dbReference type="EMBL" id="TRB75873.1"/>
    </source>
</evidence>
<dbReference type="Proteomes" id="UP000318394">
    <property type="component" value="Unassembled WGS sequence"/>
</dbReference>
<name>A0A249A2X8_MANHA</name>
<gene>
    <name evidence="2" type="primary">umuD</name>
    <name evidence="4" type="ORF">FEA53_02670</name>
    <name evidence="3" type="ORF">FEB89_02670</name>
    <name evidence="2" type="ORF">NCTC9380_00826</name>
</gene>
<dbReference type="EMBL" id="VAJI01000003">
    <property type="protein sequence ID" value="TRB39544.1"/>
    <property type="molecule type" value="Genomic_DNA"/>
</dbReference>
<protein>
    <submittedName>
        <fullName evidence="2">DNA polymerase V subunit UmuD</fullName>
        <ecNumber evidence="2">3.4.21.-</ecNumber>
    </submittedName>
    <submittedName>
        <fullName evidence="3">Transcriptional regulator</fullName>
    </submittedName>
</protein>
<evidence type="ECO:0000313" key="5">
    <source>
        <dbReference type="Proteomes" id="UP000254031"/>
    </source>
</evidence>
<dbReference type="GO" id="GO:0016787">
    <property type="term" value="F:hydrolase activity"/>
    <property type="evidence" value="ECO:0007669"/>
    <property type="project" value="UniProtKB-KW"/>
</dbReference>
<dbReference type="InterPro" id="IPR015927">
    <property type="entry name" value="Peptidase_S24_S26A/B/C"/>
</dbReference>
<dbReference type="Proteomes" id="UP000254031">
    <property type="component" value="Unassembled WGS sequence"/>
</dbReference>